<reference evidence="1" key="1">
    <citation type="submission" date="2014-11" db="EMBL/GenBank/DDBJ databases">
        <authorList>
            <person name="Amaro Gonzalez C."/>
        </authorList>
    </citation>
    <scope>NUCLEOTIDE SEQUENCE</scope>
</reference>
<name>A0A0E9SXL6_ANGAN</name>
<protein>
    <submittedName>
        <fullName evidence="1">Uncharacterized protein</fullName>
    </submittedName>
</protein>
<evidence type="ECO:0000313" key="1">
    <source>
        <dbReference type="EMBL" id="JAH45253.1"/>
    </source>
</evidence>
<dbReference type="EMBL" id="GBXM01063324">
    <property type="protein sequence ID" value="JAH45253.1"/>
    <property type="molecule type" value="Transcribed_RNA"/>
</dbReference>
<reference evidence="1" key="2">
    <citation type="journal article" date="2015" name="Fish Shellfish Immunol.">
        <title>Early steps in the European eel (Anguilla anguilla)-Vibrio vulnificus interaction in the gills: Role of the RtxA13 toxin.</title>
        <authorList>
            <person name="Callol A."/>
            <person name="Pajuelo D."/>
            <person name="Ebbesson L."/>
            <person name="Teles M."/>
            <person name="MacKenzie S."/>
            <person name="Amaro C."/>
        </authorList>
    </citation>
    <scope>NUCLEOTIDE SEQUENCE</scope>
</reference>
<dbReference type="AlphaFoldDB" id="A0A0E9SXL6"/>
<organism evidence="1">
    <name type="scientific">Anguilla anguilla</name>
    <name type="common">European freshwater eel</name>
    <name type="synonym">Muraena anguilla</name>
    <dbReference type="NCBI Taxonomy" id="7936"/>
    <lineage>
        <taxon>Eukaryota</taxon>
        <taxon>Metazoa</taxon>
        <taxon>Chordata</taxon>
        <taxon>Craniata</taxon>
        <taxon>Vertebrata</taxon>
        <taxon>Euteleostomi</taxon>
        <taxon>Actinopterygii</taxon>
        <taxon>Neopterygii</taxon>
        <taxon>Teleostei</taxon>
        <taxon>Anguilliformes</taxon>
        <taxon>Anguillidae</taxon>
        <taxon>Anguilla</taxon>
    </lineage>
</organism>
<sequence length="39" mass="4269">MIEFMFGINPKVLTTIKETVSLLCERALSVSRLGKQAGS</sequence>
<proteinExistence type="predicted"/>
<accession>A0A0E9SXL6</accession>